<keyword evidence="2" id="KW-0732">Signal</keyword>
<evidence type="ECO:0000313" key="4">
    <source>
        <dbReference type="Proteomes" id="UP001162164"/>
    </source>
</evidence>
<dbReference type="Proteomes" id="UP001162164">
    <property type="component" value="Unassembled WGS sequence"/>
</dbReference>
<evidence type="ECO:0000256" key="2">
    <source>
        <dbReference type="SAM" id="SignalP"/>
    </source>
</evidence>
<reference evidence="3" key="1">
    <citation type="journal article" date="2023" name="Insect Mol. Biol.">
        <title>Genome sequencing provides insights into the evolution of gene families encoding plant cell wall-degrading enzymes in longhorned beetles.</title>
        <authorList>
            <person name="Shin N.R."/>
            <person name="Okamura Y."/>
            <person name="Kirsch R."/>
            <person name="Pauchet Y."/>
        </authorList>
    </citation>
    <scope>NUCLEOTIDE SEQUENCE</scope>
    <source>
        <strain evidence="3">MMC_N1</strain>
    </source>
</reference>
<name>A0ABQ9J7Z5_9CUCU</name>
<gene>
    <name evidence="3" type="ORF">NQ317_018944</name>
</gene>
<dbReference type="EMBL" id="JAPWTJ010001056">
    <property type="protein sequence ID" value="KAJ8974098.1"/>
    <property type="molecule type" value="Genomic_DNA"/>
</dbReference>
<proteinExistence type="predicted"/>
<keyword evidence="1" id="KW-0812">Transmembrane</keyword>
<sequence>NRYFLLLVFHSLVILGLTLADNEATTTTTTAPQPIYKPPEQPQTYVPLYPYSDSYGNSLYDALFYQPSVPYKPPQAVETNYVSAVVPAAQGALQFILHGLAKFGLFLIGGVALLVVGGIFTTAVCALTPICDISFPIFGGIDKESMRSTDDPGQDICSRSFEYRTR</sequence>
<feature type="transmembrane region" description="Helical" evidence="1">
    <location>
        <begin position="103"/>
        <end position="127"/>
    </location>
</feature>
<organism evidence="3 4">
    <name type="scientific">Molorchus minor</name>
    <dbReference type="NCBI Taxonomy" id="1323400"/>
    <lineage>
        <taxon>Eukaryota</taxon>
        <taxon>Metazoa</taxon>
        <taxon>Ecdysozoa</taxon>
        <taxon>Arthropoda</taxon>
        <taxon>Hexapoda</taxon>
        <taxon>Insecta</taxon>
        <taxon>Pterygota</taxon>
        <taxon>Neoptera</taxon>
        <taxon>Endopterygota</taxon>
        <taxon>Coleoptera</taxon>
        <taxon>Polyphaga</taxon>
        <taxon>Cucujiformia</taxon>
        <taxon>Chrysomeloidea</taxon>
        <taxon>Cerambycidae</taxon>
        <taxon>Lamiinae</taxon>
        <taxon>Monochamini</taxon>
        <taxon>Molorchus</taxon>
    </lineage>
</organism>
<feature type="chain" id="PRO_5046222273" evidence="2">
    <location>
        <begin position="21"/>
        <end position="166"/>
    </location>
</feature>
<accession>A0ABQ9J7Z5</accession>
<feature type="signal peptide" evidence="2">
    <location>
        <begin position="1"/>
        <end position="20"/>
    </location>
</feature>
<protein>
    <submittedName>
        <fullName evidence="3">Uncharacterized protein</fullName>
    </submittedName>
</protein>
<comment type="caution">
    <text evidence="3">The sequence shown here is derived from an EMBL/GenBank/DDBJ whole genome shotgun (WGS) entry which is preliminary data.</text>
</comment>
<evidence type="ECO:0000313" key="3">
    <source>
        <dbReference type="EMBL" id="KAJ8974098.1"/>
    </source>
</evidence>
<keyword evidence="1" id="KW-0472">Membrane</keyword>
<keyword evidence="1" id="KW-1133">Transmembrane helix</keyword>
<evidence type="ECO:0000256" key="1">
    <source>
        <dbReference type="SAM" id="Phobius"/>
    </source>
</evidence>
<feature type="non-terminal residue" evidence="3">
    <location>
        <position position="1"/>
    </location>
</feature>
<keyword evidence="4" id="KW-1185">Reference proteome</keyword>